<name>A0A8C0HEG9_CHEAB</name>
<feature type="domain" description="Cation efflux protein cytoplasmic" evidence="28">
    <location>
        <begin position="291"/>
        <end position="366"/>
    </location>
</feature>
<dbReference type="GO" id="GO:0030672">
    <property type="term" value="C:synaptic vesicle membrane"/>
    <property type="evidence" value="ECO:0007669"/>
    <property type="project" value="UniProtKB-SubCell"/>
</dbReference>
<dbReference type="GO" id="GO:0046872">
    <property type="term" value="F:metal ion binding"/>
    <property type="evidence" value="ECO:0007669"/>
    <property type="project" value="UniProtKB-KW"/>
</dbReference>
<evidence type="ECO:0000256" key="17">
    <source>
        <dbReference type="ARBA" id="ARBA00023228"/>
    </source>
</evidence>
<dbReference type="PANTHER" id="PTHR11562:SF30">
    <property type="entry name" value="PROTON-COUPLED ZINC ANTIPORTER SLC30A3-RELATED"/>
    <property type="match status" value="1"/>
</dbReference>
<evidence type="ECO:0000256" key="3">
    <source>
        <dbReference type="ARBA" id="ARBA00004644"/>
    </source>
</evidence>
<keyword evidence="15" id="KW-0406">Ion transport</keyword>
<dbReference type="GO" id="GO:0005886">
    <property type="term" value="C:plasma membrane"/>
    <property type="evidence" value="ECO:0007669"/>
    <property type="project" value="TreeGrafter"/>
</dbReference>
<dbReference type="GO" id="GO:0010043">
    <property type="term" value="P:response to zinc ion"/>
    <property type="evidence" value="ECO:0007669"/>
    <property type="project" value="TreeGrafter"/>
</dbReference>
<feature type="transmembrane region" description="Helical" evidence="25">
    <location>
        <begin position="229"/>
        <end position="252"/>
    </location>
</feature>
<dbReference type="Proteomes" id="UP000694404">
    <property type="component" value="Unplaced"/>
</dbReference>
<keyword evidence="30" id="KW-1185">Reference proteome</keyword>
<evidence type="ECO:0000256" key="12">
    <source>
        <dbReference type="ARBA" id="ARBA00022906"/>
    </source>
</evidence>
<dbReference type="GO" id="GO:0015297">
    <property type="term" value="F:antiporter activity"/>
    <property type="evidence" value="ECO:0007669"/>
    <property type="project" value="UniProtKB-KW"/>
</dbReference>
<keyword evidence="6" id="KW-0050">Antiport</keyword>
<keyword evidence="18" id="KW-0968">Cytoplasmic vesicle</keyword>
<dbReference type="GO" id="GO:0140916">
    <property type="term" value="P:zinc ion import into lysosome"/>
    <property type="evidence" value="ECO:0007669"/>
    <property type="project" value="Ensembl"/>
</dbReference>
<feature type="transmembrane region" description="Helical" evidence="25">
    <location>
        <begin position="264"/>
        <end position="283"/>
    </location>
</feature>
<keyword evidence="14" id="KW-0770">Synapse</keyword>
<dbReference type="GeneTree" id="ENSGT00940000161480"/>
<evidence type="ECO:0000256" key="19">
    <source>
        <dbReference type="ARBA" id="ARBA00034102"/>
    </source>
</evidence>
<evidence type="ECO:0000256" key="24">
    <source>
        <dbReference type="ARBA" id="ARBA00048349"/>
    </source>
</evidence>
<reference evidence="29" key="2">
    <citation type="submission" date="2025-09" db="UniProtKB">
        <authorList>
            <consortium name="Ensembl"/>
        </authorList>
    </citation>
    <scope>IDENTIFICATION</scope>
</reference>
<dbReference type="Ensembl" id="ENSCABT00000022790.1">
    <property type="protein sequence ID" value="ENSCABP00000020796.1"/>
    <property type="gene ID" value="ENSCABG00000015245.1"/>
</dbReference>
<keyword evidence="8 25" id="KW-0812">Transmembrane</keyword>
<evidence type="ECO:0000256" key="9">
    <source>
        <dbReference type="ARBA" id="ARBA00022723"/>
    </source>
</evidence>
<evidence type="ECO:0000259" key="28">
    <source>
        <dbReference type="Pfam" id="PF16916"/>
    </source>
</evidence>
<dbReference type="GO" id="GO:0031902">
    <property type="term" value="C:late endosome membrane"/>
    <property type="evidence" value="ECO:0007669"/>
    <property type="project" value="UniProtKB-SubCell"/>
</dbReference>
<evidence type="ECO:0000256" key="7">
    <source>
        <dbReference type="ARBA" id="ARBA00022599"/>
    </source>
</evidence>
<evidence type="ECO:0000256" key="4">
    <source>
        <dbReference type="ARBA" id="ARBA00008873"/>
    </source>
</evidence>
<dbReference type="NCBIfam" id="TIGR01297">
    <property type="entry name" value="CDF"/>
    <property type="match status" value="1"/>
</dbReference>
<dbReference type="InterPro" id="IPR027469">
    <property type="entry name" value="Cation_efflux_TMD_sf"/>
</dbReference>
<evidence type="ECO:0000256" key="22">
    <source>
        <dbReference type="ARBA" id="ARBA00042040"/>
    </source>
</evidence>
<evidence type="ECO:0000256" key="23">
    <source>
        <dbReference type="ARBA" id="ARBA00042216"/>
    </source>
</evidence>
<dbReference type="GO" id="GO:0005385">
    <property type="term" value="F:zinc ion transmembrane transporter activity"/>
    <property type="evidence" value="ECO:0007669"/>
    <property type="project" value="Ensembl"/>
</dbReference>
<evidence type="ECO:0000256" key="14">
    <source>
        <dbReference type="ARBA" id="ARBA00023018"/>
    </source>
</evidence>
<dbReference type="Pfam" id="PF01545">
    <property type="entry name" value="Cation_efflux"/>
    <property type="match status" value="1"/>
</dbReference>
<keyword evidence="9" id="KW-0479">Metal-binding</keyword>
<evidence type="ECO:0000256" key="11">
    <source>
        <dbReference type="ARBA" id="ARBA00022833"/>
    </source>
</evidence>
<evidence type="ECO:0000259" key="27">
    <source>
        <dbReference type="Pfam" id="PF01545"/>
    </source>
</evidence>
<keyword evidence="12" id="KW-0864">Zinc transport</keyword>
<feature type="domain" description="Cation efflux protein transmembrane" evidence="27">
    <location>
        <begin position="101"/>
        <end position="287"/>
    </location>
</feature>
<dbReference type="GO" id="GO:0005765">
    <property type="term" value="C:lysosomal membrane"/>
    <property type="evidence" value="ECO:0007669"/>
    <property type="project" value="UniProtKB-SubCell"/>
</dbReference>
<dbReference type="Gene3D" id="1.20.1510.10">
    <property type="entry name" value="Cation efflux protein transmembrane domain"/>
    <property type="match status" value="1"/>
</dbReference>
<keyword evidence="26" id="KW-0732">Signal</keyword>
<feature type="chain" id="PRO_5034474228" description="Probable proton-coupled zinc antiporter SLC30A3" evidence="26">
    <location>
        <begin position="16"/>
        <end position="381"/>
    </location>
</feature>
<comment type="function">
    <text evidence="20">Probable proton-coupled zinc ion antiporter mediating the import of zinc from cytoplasm into synaptic vesicles and participating to cellular zinc ion homeostasis in the brain.</text>
</comment>
<keyword evidence="17" id="KW-0458">Lysosome</keyword>
<dbReference type="PANTHER" id="PTHR11562">
    <property type="entry name" value="CATION EFFLUX PROTEIN/ ZINC TRANSPORTER"/>
    <property type="match status" value="1"/>
</dbReference>
<evidence type="ECO:0000256" key="21">
    <source>
        <dbReference type="ARBA" id="ARBA00040652"/>
    </source>
</evidence>
<evidence type="ECO:0000256" key="25">
    <source>
        <dbReference type="SAM" id="Phobius"/>
    </source>
</evidence>
<comment type="similarity">
    <text evidence="4">Belongs to the cation diffusion facilitator (CDF) transporter (TC 2.A.4) family. SLC30A subfamily.</text>
</comment>
<evidence type="ECO:0000256" key="6">
    <source>
        <dbReference type="ARBA" id="ARBA00022449"/>
    </source>
</evidence>
<evidence type="ECO:0000313" key="30">
    <source>
        <dbReference type="Proteomes" id="UP000694404"/>
    </source>
</evidence>
<keyword evidence="11" id="KW-0862">Zinc</keyword>
<evidence type="ECO:0000256" key="16">
    <source>
        <dbReference type="ARBA" id="ARBA00023136"/>
    </source>
</evidence>
<feature type="transmembrane region" description="Helical" evidence="25">
    <location>
        <begin position="162"/>
        <end position="185"/>
    </location>
</feature>
<organism evidence="29 30">
    <name type="scientific">Chelonoidis abingdonii</name>
    <name type="common">Abingdon island giant tortoise</name>
    <name type="synonym">Testudo abingdonii</name>
    <dbReference type="NCBI Taxonomy" id="106734"/>
    <lineage>
        <taxon>Eukaryota</taxon>
        <taxon>Metazoa</taxon>
        <taxon>Chordata</taxon>
        <taxon>Craniata</taxon>
        <taxon>Vertebrata</taxon>
        <taxon>Euteleostomi</taxon>
        <taxon>Archelosauria</taxon>
        <taxon>Testudinata</taxon>
        <taxon>Testudines</taxon>
        <taxon>Cryptodira</taxon>
        <taxon>Durocryptodira</taxon>
        <taxon>Testudinoidea</taxon>
        <taxon>Testudinidae</taxon>
        <taxon>Chelonoidis</taxon>
    </lineage>
</organism>
<comment type="catalytic activity">
    <reaction evidence="24">
        <text>Zn(2+)(in) + 2 H(+)(out) = Zn(2+)(out) + 2 H(+)(in)</text>
        <dbReference type="Rhea" id="RHEA:72627"/>
        <dbReference type="ChEBI" id="CHEBI:15378"/>
        <dbReference type="ChEBI" id="CHEBI:29105"/>
    </reaction>
</comment>
<dbReference type="FunFam" id="1.20.1510.10:FF:000002">
    <property type="entry name" value="zinc transporter 3 isoform X1"/>
    <property type="match status" value="1"/>
</dbReference>
<comment type="subcellular location">
    <subcellularLocation>
        <location evidence="3">Cytoplasmic vesicle</location>
        <location evidence="3">Secretory vesicle</location>
        <location evidence="3">Synaptic vesicle membrane</location>
        <topology evidence="3">Multi-pass membrane protein</topology>
    </subcellularLocation>
    <subcellularLocation>
        <location evidence="1">Late endosome membrane</location>
        <topology evidence="1">Multi-pass membrane protein</topology>
    </subcellularLocation>
    <subcellularLocation>
        <location evidence="2">Lysosome membrane</location>
        <topology evidence="2">Multi-pass membrane protein</topology>
    </subcellularLocation>
    <subcellularLocation>
        <location evidence="19">Synapse</location>
        <location evidence="19">Synaptosome</location>
    </subcellularLocation>
</comment>
<dbReference type="InterPro" id="IPR036837">
    <property type="entry name" value="Cation_efflux_CTD_sf"/>
</dbReference>
<reference evidence="29" key="1">
    <citation type="submission" date="2025-08" db="UniProtKB">
        <authorList>
            <consortium name="Ensembl"/>
        </authorList>
    </citation>
    <scope>IDENTIFICATION</scope>
</reference>
<dbReference type="InterPro" id="IPR027470">
    <property type="entry name" value="Cation_efflux_CTD"/>
</dbReference>
<evidence type="ECO:0000256" key="5">
    <source>
        <dbReference type="ARBA" id="ARBA00022448"/>
    </source>
</evidence>
<evidence type="ECO:0000256" key="8">
    <source>
        <dbReference type="ARBA" id="ARBA00022692"/>
    </source>
</evidence>
<dbReference type="AlphaFoldDB" id="A0A8C0HEG9"/>
<gene>
    <name evidence="29" type="primary">SLC30A3</name>
</gene>
<evidence type="ECO:0000256" key="10">
    <source>
        <dbReference type="ARBA" id="ARBA00022753"/>
    </source>
</evidence>
<keyword evidence="5" id="KW-0813">Transport</keyword>
<feature type="transmembrane region" description="Helical" evidence="25">
    <location>
        <begin position="191"/>
        <end position="209"/>
    </location>
</feature>
<keyword evidence="10" id="KW-0967">Endosome</keyword>
<evidence type="ECO:0000256" key="18">
    <source>
        <dbReference type="ARBA" id="ARBA00023329"/>
    </source>
</evidence>
<dbReference type="InterPro" id="IPR058533">
    <property type="entry name" value="Cation_efflux_TM"/>
</dbReference>
<dbReference type="InterPro" id="IPR050681">
    <property type="entry name" value="CDF/SLC30A"/>
</dbReference>
<evidence type="ECO:0000256" key="1">
    <source>
        <dbReference type="ARBA" id="ARBA00004107"/>
    </source>
</evidence>
<evidence type="ECO:0000256" key="13">
    <source>
        <dbReference type="ARBA" id="ARBA00022989"/>
    </source>
</evidence>
<evidence type="ECO:0000256" key="2">
    <source>
        <dbReference type="ARBA" id="ARBA00004155"/>
    </source>
</evidence>
<protein>
    <recommendedName>
        <fullName evidence="21">Probable proton-coupled zinc antiporter SLC30A3</fullName>
    </recommendedName>
    <alternativeName>
        <fullName evidence="23">Solute carrier family 30 member 3</fullName>
    </alternativeName>
    <alternativeName>
        <fullName evidence="22">Zinc transporter 3</fullName>
    </alternativeName>
</protein>
<dbReference type="SUPFAM" id="SSF161111">
    <property type="entry name" value="Cation efflux protein transmembrane domain-like"/>
    <property type="match status" value="1"/>
</dbReference>
<keyword evidence="16 25" id="KW-0472">Membrane</keyword>
<evidence type="ECO:0000256" key="15">
    <source>
        <dbReference type="ARBA" id="ARBA00023065"/>
    </source>
</evidence>
<dbReference type="InterPro" id="IPR002524">
    <property type="entry name" value="Cation_efflux"/>
</dbReference>
<accession>A0A8C0HEG9</accession>
<evidence type="ECO:0000256" key="26">
    <source>
        <dbReference type="SAM" id="SignalP"/>
    </source>
</evidence>
<evidence type="ECO:0000256" key="20">
    <source>
        <dbReference type="ARBA" id="ARBA00037129"/>
    </source>
</evidence>
<feature type="signal peptide" evidence="26">
    <location>
        <begin position="1"/>
        <end position="15"/>
    </location>
</feature>
<dbReference type="Pfam" id="PF16916">
    <property type="entry name" value="ZT_dimer"/>
    <property type="match status" value="1"/>
</dbReference>
<keyword evidence="13 25" id="KW-1133">Transmembrane helix</keyword>
<dbReference type="SUPFAM" id="SSF160240">
    <property type="entry name" value="Cation efflux protein cytoplasmic domain-like"/>
    <property type="match status" value="1"/>
</dbReference>
<proteinExistence type="inferred from homology"/>
<dbReference type="GO" id="GO:0043005">
    <property type="term" value="C:neuron projection"/>
    <property type="evidence" value="ECO:0007669"/>
    <property type="project" value="UniProtKB-KW"/>
</dbReference>
<evidence type="ECO:0000313" key="29">
    <source>
        <dbReference type="Ensembl" id="ENSCABP00000020796.1"/>
    </source>
</evidence>
<sequence>MLLCWLAGAAQVSGGQERGAWRGPGAAPMGWGSSPHLLPGSPHLWESPGWTPPAVAGSPAVQGEAVSVPSTLAKEPAPAGQSRGQRCYLGAVGGPCQHLALIWPISTAGGYLAHSLAIMTDAAHLLADMGSMSVSLFSLWVSARPPTKTMTFGWHRSEMLGALASVLSIWVVTGVLVYLASARIISNDYEINARAMLVTSACAVGVNIIPGCCAPPGDHLPGSTSVRAAFVHVVGDLLQSLGVLTAATVIYMEPQYKIADPVSTFLFSVFVLGSTVSILRDVFRVLMEGAPRGVEFSAVKDVLLAVKDVKDAHNLHLWTLTLSHHMVSVHVAVGAGADMEDVLQEATAQLQSTFGFISCTVQVERYLEDMAACRQCQDPQD</sequence>
<keyword evidence="7" id="KW-0771">Synaptosome</keyword>